<proteinExistence type="predicted"/>
<sequence length="229" mass="23617">MQKNQSAVEKFDAPAPVSVVLDVPAGRIQLIAADRADVTVEVRPANADKSRDVKAAEEIEVVYADGVLRIEAPEATNRFLGHSGSVEVTVQLPAGSRVEGKAGAAEFRGVGRLGDVTFAGGYRSVKLDEAASARLTAHDGDVSVGRLNGPAEISTQRGDIQIAEAVRGTVTLRTAKGDISVGAARGVSAALDAGTSYGRIHNALKNADGTPGLTILATTSYGDITARSL</sequence>
<evidence type="ECO:0000313" key="3">
    <source>
        <dbReference type="Proteomes" id="UP001519309"/>
    </source>
</evidence>
<gene>
    <name evidence="2" type="ORF">J2Z21_007079</name>
</gene>
<reference evidence="2 3" key="1">
    <citation type="submission" date="2021-03" db="EMBL/GenBank/DDBJ databases">
        <title>Genomic Encyclopedia of Type Strains, Phase IV (KMG-IV): sequencing the most valuable type-strain genomes for metagenomic binning, comparative biology and taxonomic classification.</title>
        <authorList>
            <person name="Goeker M."/>
        </authorList>
    </citation>
    <scope>NUCLEOTIDE SEQUENCE [LARGE SCALE GENOMIC DNA]</scope>
    <source>
        <strain evidence="2 3">DSM 40499</strain>
    </source>
</reference>
<dbReference type="Pfam" id="PF13349">
    <property type="entry name" value="DUF4097"/>
    <property type="match status" value="1"/>
</dbReference>
<accession>A0ABS4M3R3</accession>
<evidence type="ECO:0000259" key="1">
    <source>
        <dbReference type="Pfam" id="PF13349"/>
    </source>
</evidence>
<dbReference type="InterPro" id="IPR025164">
    <property type="entry name" value="Toastrack_DUF4097"/>
</dbReference>
<protein>
    <submittedName>
        <fullName evidence="2">DUF4097 and DUF4098 domain-containing protein YvlB</fullName>
    </submittedName>
</protein>
<comment type="caution">
    <text evidence="2">The sequence shown here is derived from an EMBL/GenBank/DDBJ whole genome shotgun (WGS) entry which is preliminary data.</text>
</comment>
<feature type="domain" description="DUF4097" evidence="1">
    <location>
        <begin position="27"/>
        <end position="209"/>
    </location>
</feature>
<keyword evidence="3" id="KW-1185">Reference proteome</keyword>
<organism evidence="2 3">
    <name type="scientific">Streptomyces griseochromogenes</name>
    <dbReference type="NCBI Taxonomy" id="68214"/>
    <lineage>
        <taxon>Bacteria</taxon>
        <taxon>Bacillati</taxon>
        <taxon>Actinomycetota</taxon>
        <taxon>Actinomycetes</taxon>
        <taxon>Kitasatosporales</taxon>
        <taxon>Streptomycetaceae</taxon>
        <taxon>Streptomyces</taxon>
    </lineage>
</organism>
<dbReference type="Proteomes" id="UP001519309">
    <property type="component" value="Unassembled WGS sequence"/>
</dbReference>
<evidence type="ECO:0000313" key="2">
    <source>
        <dbReference type="EMBL" id="MBP2054077.1"/>
    </source>
</evidence>
<dbReference type="EMBL" id="JAGGLP010000019">
    <property type="protein sequence ID" value="MBP2054077.1"/>
    <property type="molecule type" value="Genomic_DNA"/>
</dbReference>
<name>A0ABS4M3R3_9ACTN</name>